<sequence>MFKAEISICLIEDDEEDTILFQEYLKDIPFPKYNVTRFKDFPSLSVDLEKDPSKYTIYVIDHFLGTQTGVEILNEIRKVAGSVAAVLISGISKEEIERIANEEGFRGHIEKKNLSAFTLAKTFFDVLKEKEDPKSDVDIFLLKMEIISQFSGGVAHDFNNILNIIVANLDILEMKCKDQPEVLNRIQSAQNAVLRGAEVNKKLLNFSRKQSLYPEIINPNLFIADFLEKSKNIFSENVQLVFDPGSQEVFCKIDQTEFANCIMNLLQNANEAISEPGGKILIETDTIFLNSKNKFLGLKEGNYFLLRVVDNGKGIDLSITDRIFEPFFTTKQKGKNSGLGLPMVFGFVTRSGGRIGFESHLGVGSDFYIYLPIEDPKSNSHFINIESSKKTIFYFSDEGEFSSRTSYLFQRLGYRVLRFKDLNVFESNLSKIQSETILLSQIWQESFSKWKEIVMKMQGSDLKVKIFYFSSWVDLENSTSIPWPISRKSLENHFGIL</sequence>
<organism evidence="10 11">
    <name type="scientific">Leptospira noguchii</name>
    <dbReference type="NCBI Taxonomy" id="28182"/>
    <lineage>
        <taxon>Bacteria</taxon>
        <taxon>Pseudomonadati</taxon>
        <taxon>Spirochaetota</taxon>
        <taxon>Spirochaetia</taxon>
        <taxon>Leptospirales</taxon>
        <taxon>Leptospiraceae</taxon>
        <taxon>Leptospira</taxon>
    </lineage>
</organism>
<dbReference type="InterPro" id="IPR005467">
    <property type="entry name" value="His_kinase_dom"/>
</dbReference>
<dbReference type="EC" id="2.7.13.3" evidence="2"/>
<reference evidence="10" key="1">
    <citation type="submission" date="2022-02" db="EMBL/GenBank/DDBJ databases">
        <title>The genetically variable rfb locus in Leptospira is a mobile cassette and a molecular signature of serovar identity.</title>
        <authorList>
            <person name="Nieves C."/>
            <person name="Vincent A.T."/>
            <person name="Zarantonelli L."/>
            <person name="Picardeau M."/>
            <person name="Veyrier F.J."/>
            <person name="Buschiazzo A."/>
        </authorList>
    </citation>
    <scope>NUCLEOTIDE SEQUENCE</scope>
    <source>
        <strain evidence="10">IP1512017</strain>
    </source>
</reference>
<gene>
    <name evidence="10" type="ORF">MAL03_11970</name>
</gene>
<dbReference type="InterPro" id="IPR036097">
    <property type="entry name" value="HisK_dim/P_sf"/>
</dbReference>
<dbReference type="InterPro" id="IPR011006">
    <property type="entry name" value="CheY-like_superfamily"/>
</dbReference>
<accession>A0AAE9GB18</accession>
<dbReference type="AlphaFoldDB" id="A0AAE9GB18"/>
<dbReference type="GO" id="GO:0000155">
    <property type="term" value="F:phosphorelay sensor kinase activity"/>
    <property type="evidence" value="ECO:0007669"/>
    <property type="project" value="InterPro"/>
</dbReference>
<evidence type="ECO:0000256" key="7">
    <source>
        <dbReference type="ARBA" id="ARBA00022840"/>
    </source>
</evidence>
<dbReference type="Gene3D" id="1.10.287.130">
    <property type="match status" value="1"/>
</dbReference>
<dbReference type="Gene3D" id="3.40.50.2300">
    <property type="match status" value="1"/>
</dbReference>
<dbReference type="SUPFAM" id="SSF55874">
    <property type="entry name" value="ATPase domain of HSP90 chaperone/DNA topoisomerase II/histidine kinase"/>
    <property type="match status" value="1"/>
</dbReference>
<dbReference type="PANTHER" id="PTHR43065">
    <property type="entry name" value="SENSOR HISTIDINE KINASE"/>
    <property type="match status" value="1"/>
</dbReference>
<evidence type="ECO:0000313" key="10">
    <source>
        <dbReference type="EMBL" id="UOG55610.1"/>
    </source>
</evidence>
<evidence type="ECO:0000256" key="4">
    <source>
        <dbReference type="ARBA" id="ARBA00022679"/>
    </source>
</evidence>
<evidence type="ECO:0000256" key="5">
    <source>
        <dbReference type="ARBA" id="ARBA00022741"/>
    </source>
</evidence>
<feature type="domain" description="Histidine kinase" evidence="9">
    <location>
        <begin position="153"/>
        <end position="375"/>
    </location>
</feature>
<evidence type="ECO:0000256" key="8">
    <source>
        <dbReference type="ARBA" id="ARBA00023012"/>
    </source>
</evidence>
<evidence type="ECO:0000259" key="9">
    <source>
        <dbReference type="PROSITE" id="PS50109"/>
    </source>
</evidence>
<keyword evidence="7 10" id="KW-0067">ATP-binding</keyword>
<keyword evidence="3" id="KW-0597">Phosphoprotein</keyword>
<keyword evidence="8" id="KW-0902">Two-component regulatory system</keyword>
<dbReference type="InterPro" id="IPR004358">
    <property type="entry name" value="Sig_transdc_His_kin-like_C"/>
</dbReference>
<dbReference type="EMBL" id="CP091957">
    <property type="protein sequence ID" value="UOG55610.1"/>
    <property type="molecule type" value="Genomic_DNA"/>
</dbReference>
<dbReference type="InterPro" id="IPR003661">
    <property type="entry name" value="HisK_dim/P_dom"/>
</dbReference>
<dbReference type="GO" id="GO:0005524">
    <property type="term" value="F:ATP binding"/>
    <property type="evidence" value="ECO:0007669"/>
    <property type="project" value="UniProtKB-KW"/>
</dbReference>
<dbReference type="PROSITE" id="PS50109">
    <property type="entry name" value="HIS_KIN"/>
    <property type="match status" value="1"/>
</dbReference>
<keyword evidence="4" id="KW-0808">Transferase</keyword>
<proteinExistence type="predicted"/>
<dbReference type="SUPFAM" id="SSF47384">
    <property type="entry name" value="Homodimeric domain of signal transducing histidine kinase"/>
    <property type="match status" value="1"/>
</dbReference>
<dbReference type="InterPro" id="IPR036890">
    <property type="entry name" value="HATPase_C_sf"/>
</dbReference>
<dbReference type="InterPro" id="IPR003594">
    <property type="entry name" value="HATPase_dom"/>
</dbReference>
<dbReference type="PRINTS" id="PR00344">
    <property type="entry name" value="BCTRLSENSOR"/>
</dbReference>
<keyword evidence="5" id="KW-0547">Nucleotide-binding</keyword>
<dbReference type="SUPFAM" id="SSF52172">
    <property type="entry name" value="CheY-like"/>
    <property type="match status" value="1"/>
</dbReference>
<evidence type="ECO:0000313" key="11">
    <source>
        <dbReference type="Proteomes" id="UP000829829"/>
    </source>
</evidence>
<dbReference type="Gene3D" id="3.30.565.10">
    <property type="entry name" value="Histidine kinase-like ATPase, C-terminal domain"/>
    <property type="match status" value="1"/>
</dbReference>
<dbReference type="RefSeq" id="WP_243815220.1">
    <property type="nucleotide sequence ID" value="NZ_CP091928.1"/>
</dbReference>
<comment type="catalytic activity">
    <reaction evidence="1">
        <text>ATP + protein L-histidine = ADP + protein N-phospho-L-histidine.</text>
        <dbReference type="EC" id="2.7.13.3"/>
    </reaction>
</comment>
<protein>
    <recommendedName>
        <fullName evidence="2">histidine kinase</fullName>
        <ecNumber evidence="2">2.7.13.3</ecNumber>
    </recommendedName>
</protein>
<evidence type="ECO:0000256" key="2">
    <source>
        <dbReference type="ARBA" id="ARBA00012438"/>
    </source>
</evidence>
<evidence type="ECO:0000256" key="1">
    <source>
        <dbReference type="ARBA" id="ARBA00000085"/>
    </source>
</evidence>
<dbReference type="SMART" id="SM00388">
    <property type="entry name" value="HisKA"/>
    <property type="match status" value="1"/>
</dbReference>
<dbReference type="Pfam" id="PF02518">
    <property type="entry name" value="HATPase_c"/>
    <property type="match status" value="1"/>
</dbReference>
<evidence type="ECO:0000256" key="3">
    <source>
        <dbReference type="ARBA" id="ARBA00022553"/>
    </source>
</evidence>
<keyword evidence="6" id="KW-0418">Kinase</keyword>
<dbReference type="Proteomes" id="UP000829829">
    <property type="component" value="Chromosome 1"/>
</dbReference>
<dbReference type="SMART" id="SM00387">
    <property type="entry name" value="HATPase_c"/>
    <property type="match status" value="1"/>
</dbReference>
<evidence type="ECO:0000256" key="6">
    <source>
        <dbReference type="ARBA" id="ARBA00022777"/>
    </source>
</evidence>
<dbReference type="CDD" id="cd00082">
    <property type="entry name" value="HisKA"/>
    <property type="match status" value="1"/>
</dbReference>
<dbReference type="PANTHER" id="PTHR43065:SF46">
    <property type="entry name" value="C4-DICARBOXYLATE TRANSPORT SENSOR PROTEIN DCTB"/>
    <property type="match status" value="1"/>
</dbReference>
<name>A0AAE9GB18_9LEPT</name>